<reference evidence="3 4" key="1">
    <citation type="submission" date="2022-10" db="EMBL/GenBank/DDBJ databases">
        <title>Alteromonas sp. chi3 Genome sequencing.</title>
        <authorList>
            <person name="Park S."/>
        </authorList>
    </citation>
    <scope>NUCLEOTIDE SEQUENCE [LARGE SCALE GENOMIC DNA]</scope>
    <source>
        <strain evidence="4">chi3</strain>
    </source>
</reference>
<dbReference type="GO" id="GO:0005524">
    <property type="term" value="F:ATP binding"/>
    <property type="evidence" value="ECO:0007669"/>
    <property type="project" value="UniProtKB-KW"/>
</dbReference>
<feature type="transmembrane region" description="Helical" evidence="1">
    <location>
        <begin position="259"/>
        <end position="280"/>
    </location>
</feature>
<dbReference type="PROSITE" id="PS50109">
    <property type="entry name" value="HIS_KIN"/>
    <property type="match status" value="1"/>
</dbReference>
<evidence type="ECO:0000313" key="4">
    <source>
        <dbReference type="Proteomes" id="UP001218788"/>
    </source>
</evidence>
<dbReference type="Gene3D" id="1.10.287.130">
    <property type="match status" value="1"/>
</dbReference>
<keyword evidence="1" id="KW-1133">Transmembrane helix</keyword>
<evidence type="ECO:0000259" key="2">
    <source>
        <dbReference type="PROSITE" id="PS50109"/>
    </source>
</evidence>
<comment type="caution">
    <text evidence="3">The sequence shown here is derived from an EMBL/GenBank/DDBJ whole genome shotgun (WGS) entry which is preliminary data.</text>
</comment>
<gene>
    <name evidence="3" type="ORF">OIK42_06310</name>
</gene>
<keyword evidence="3" id="KW-0547">Nucleotide-binding</keyword>
<dbReference type="PANTHER" id="PTHR43065">
    <property type="entry name" value="SENSOR HISTIDINE KINASE"/>
    <property type="match status" value="1"/>
</dbReference>
<dbReference type="Pfam" id="PF02518">
    <property type="entry name" value="HATPase_c"/>
    <property type="match status" value="1"/>
</dbReference>
<dbReference type="InterPro" id="IPR003594">
    <property type="entry name" value="HATPase_dom"/>
</dbReference>
<accession>A0ABT5L1V5</accession>
<dbReference type="InterPro" id="IPR036890">
    <property type="entry name" value="HATPase_C_sf"/>
</dbReference>
<proteinExistence type="predicted"/>
<sequence length="554" mass="61561">MPGQIVMYLLGGIFVIAITILGTLVSEKLIRQDQVVSFEAPMNEFIQILSRELEYNAYALRSLAQLFRSSESVEEHEFESFAALLLKQYGNISALAFLPAPVKQDAINGPAINAPVYWRTRNSYIGNSPTAFLPQKTVRQLIDQAMNSEKAVASPIVKAPEGGSYYAVVLQKVAANTGMVMMVIDVSFTLERIFDNQVTQGYALFEREANQYRLAVSTVAEQPRDSLNTTSGDHQASVVFFERNWQLVTFQNREVKYQWLYIGIPLAAFVLSILIVYLIAFSARLRVANREKERNLSDLQFAQKKLVEAEKIAAMGGVVAGVAHEVNTPLGIGITCMSHLQESVLEIKRDFDNGKLDATAFEAFMISADELVSLSMKNMRRAASLLTKFKKVDVIGSDSETELELVVIADLIDSFVVRFYNDYPDSTIKLTTHIDQSITLYTYPAVILDILSYLTSNAMVHAFTADQQDCEISITFPHGRKGTTLLFKDNGAGVEKSLLKRIVDPFFTTRRGSGFAGLGLSVVYNLVSSKLNSELTIEVDNGLALSFDIKDLHK</sequence>
<feature type="domain" description="Histidine kinase" evidence="2">
    <location>
        <begin position="321"/>
        <end position="549"/>
    </location>
</feature>
<keyword evidence="1" id="KW-0812">Transmembrane</keyword>
<keyword evidence="4" id="KW-1185">Reference proteome</keyword>
<organism evidence="3 4">
    <name type="scientific">Alteromonas gilva</name>
    <dbReference type="NCBI Taxonomy" id="2987522"/>
    <lineage>
        <taxon>Bacteria</taxon>
        <taxon>Pseudomonadati</taxon>
        <taxon>Pseudomonadota</taxon>
        <taxon>Gammaproteobacteria</taxon>
        <taxon>Alteromonadales</taxon>
        <taxon>Alteromonadaceae</taxon>
        <taxon>Alteromonas/Salinimonas group</taxon>
        <taxon>Alteromonas</taxon>
    </lineage>
</organism>
<evidence type="ECO:0000313" key="3">
    <source>
        <dbReference type="EMBL" id="MDC8830376.1"/>
    </source>
</evidence>
<dbReference type="RefSeq" id="WP_273639169.1">
    <property type="nucleotide sequence ID" value="NZ_JAQQXP010000001.1"/>
</dbReference>
<dbReference type="InterPro" id="IPR005467">
    <property type="entry name" value="His_kinase_dom"/>
</dbReference>
<keyword evidence="1" id="KW-0472">Membrane</keyword>
<keyword evidence="3" id="KW-0067">ATP-binding</keyword>
<name>A0ABT5L1V5_9ALTE</name>
<feature type="transmembrane region" description="Helical" evidence="1">
    <location>
        <begin position="6"/>
        <end position="25"/>
    </location>
</feature>
<dbReference type="Proteomes" id="UP001218788">
    <property type="component" value="Unassembled WGS sequence"/>
</dbReference>
<dbReference type="PANTHER" id="PTHR43065:SF42">
    <property type="entry name" value="TWO-COMPONENT SENSOR PPRA"/>
    <property type="match status" value="1"/>
</dbReference>
<dbReference type="SUPFAM" id="SSF55874">
    <property type="entry name" value="ATPase domain of HSP90 chaperone/DNA topoisomerase II/histidine kinase"/>
    <property type="match status" value="1"/>
</dbReference>
<dbReference type="EMBL" id="JAQQXP010000001">
    <property type="protein sequence ID" value="MDC8830376.1"/>
    <property type="molecule type" value="Genomic_DNA"/>
</dbReference>
<protein>
    <submittedName>
        <fullName evidence="3">ATP-binding protein</fullName>
    </submittedName>
</protein>
<dbReference type="Gene3D" id="3.30.565.10">
    <property type="entry name" value="Histidine kinase-like ATPase, C-terminal domain"/>
    <property type="match status" value="1"/>
</dbReference>
<evidence type="ECO:0000256" key="1">
    <source>
        <dbReference type="SAM" id="Phobius"/>
    </source>
</evidence>
<dbReference type="SMART" id="SM00387">
    <property type="entry name" value="HATPase_c"/>
    <property type="match status" value="1"/>
</dbReference>